<feature type="transmembrane region" description="Helical" evidence="2">
    <location>
        <begin position="359"/>
        <end position="382"/>
    </location>
</feature>
<dbReference type="EMBL" id="FPCG01000003">
    <property type="protein sequence ID" value="SFV22212.1"/>
    <property type="molecule type" value="Genomic_DNA"/>
</dbReference>
<feature type="transmembrane region" description="Helical" evidence="2">
    <location>
        <begin position="115"/>
        <end position="137"/>
    </location>
</feature>
<evidence type="ECO:0000313" key="3">
    <source>
        <dbReference type="EMBL" id="SFV22212.1"/>
    </source>
</evidence>
<organism evidence="3 4">
    <name type="scientific">Micrococcus terreus</name>
    <dbReference type="NCBI Taxonomy" id="574650"/>
    <lineage>
        <taxon>Bacteria</taxon>
        <taxon>Bacillati</taxon>
        <taxon>Actinomycetota</taxon>
        <taxon>Actinomycetes</taxon>
        <taxon>Micrococcales</taxon>
        <taxon>Micrococcaceae</taxon>
        <taxon>Micrococcus</taxon>
    </lineage>
</organism>
<dbReference type="AlphaFoldDB" id="A0A1I7MJU9"/>
<feature type="transmembrane region" description="Helical" evidence="2">
    <location>
        <begin position="388"/>
        <end position="409"/>
    </location>
</feature>
<keyword evidence="2" id="KW-0812">Transmembrane</keyword>
<feature type="transmembrane region" description="Helical" evidence="2">
    <location>
        <begin position="233"/>
        <end position="252"/>
    </location>
</feature>
<name>A0A1I7MJU9_9MICC</name>
<evidence type="ECO:0000313" key="4">
    <source>
        <dbReference type="Proteomes" id="UP000198881"/>
    </source>
</evidence>
<keyword evidence="2" id="KW-1133">Transmembrane helix</keyword>
<sequence length="440" mass="45423">MDQFTARQASFLLLPLAALLLALSSLVLRVVFTTAVTADSDSRTLFSLTNTLATLMEMVVIGLGIASLVVTATALRARRTPWEPAVADLCTAIALIILSLPVTILPFGYDQMEPIFTVVATLGAVAAFVGLVFFLFAAARRRYASTGQLVSSLLVILTALINGAFSTGLLDPVTQALLPWFGLTASAVLTVLALVAVVLRWMDRRNAPPASSPLDPAPASAQAPADTALRTLAGLRLLGTPAALLLIMLAVIQGTEGFVLLRVACLLALAALVAAVLEARRRTHPRRTLVAVGAVLVPLAVLLTPAAILVFSINDDTGGWGALLGLGIGGIASLLLGLIGLVFTAVTTFSSRSALHRTWAGRVSAVATAATLIPAGLALPLIAVGGQLLLPVALATVLAGLVFGCMESARFSAEPARPRSDGSAVNPYAAPHDPGHGSHR</sequence>
<evidence type="ECO:0000256" key="2">
    <source>
        <dbReference type="SAM" id="Phobius"/>
    </source>
</evidence>
<feature type="transmembrane region" description="Helical" evidence="2">
    <location>
        <begin position="319"/>
        <end position="347"/>
    </location>
</feature>
<protein>
    <submittedName>
        <fullName evidence="3">Uncharacterized protein</fullName>
    </submittedName>
</protein>
<feature type="transmembrane region" description="Helical" evidence="2">
    <location>
        <begin position="86"/>
        <end position="109"/>
    </location>
</feature>
<gene>
    <name evidence="3" type="ORF">SAMN04487966_103258</name>
</gene>
<dbReference type="RefSeq" id="WP_091695919.1">
    <property type="nucleotide sequence ID" value="NZ_FPCG01000003.1"/>
</dbReference>
<dbReference type="Proteomes" id="UP000198881">
    <property type="component" value="Unassembled WGS sequence"/>
</dbReference>
<feature type="transmembrane region" description="Helical" evidence="2">
    <location>
        <begin position="289"/>
        <end position="313"/>
    </location>
</feature>
<feature type="transmembrane region" description="Helical" evidence="2">
    <location>
        <begin position="258"/>
        <end position="277"/>
    </location>
</feature>
<dbReference type="STRING" id="574650.SAMN04487966_103258"/>
<feature type="transmembrane region" description="Helical" evidence="2">
    <location>
        <begin position="149"/>
        <end position="170"/>
    </location>
</feature>
<reference evidence="3 4" key="1">
    <citation type="submission" date="2016-10" db="EMBL/GenBank/DDBJ databases">
        <authorList>
            <person name="de Groot N.N."/>
        </authorList>
    </citation>
    <scope>NUCLEOTIDE SEQUENCE [LARGE SCALE GENOMIC DNA]</scope>
    <source>
        <strain evidence="3 4">CGMCC 1.7054</strain>
    </source>
</reference>
<proteinExistence type="predicted"/>
<feature type="transmembrane region" description="Helical" evidence="2">
    <location>
        <begin position="176"/>
        <end position="199"/>
    </location>
</feature>
<feature type="transmembrane region" description="Helical" evidence="2">
    <location>
        <begin position="53"/>
        <end position="74"/>
    </location>
</feature>
<feature type="region of interest" description="Disordered" evidence="1">
    <location>
        <begin position="415"/>
        <end position="440"/>
    </location>
</feature>
<keyword evidence="4" id="KW-1185">Reference proteome</keyword>
<keyword evidence="2" id="KW-0472">Membrane</keyword>
<accession>A0A1I7MJU9</accession>
<evidence type="ECO:0000256" key="1">
    <source>
        <dbReference type="SAM" id="MobiDB-lite"/>
    </source>
</evidence>